<name>A0A9P6AYL6_9AGAM</name>
<feature type="signal peptide" evidence="1">
    <location>
        <begin position="1"/>
        <end position="15"/>
    </location>
</feature>
<sequence length="145" mass="16040">MWIMSALIFLESVSSHNPADSRSPQKDKVFSNYIAVSSPPSFLPSHRQGTDFLSPLTNATPPRLLPMLDPPVSLICYLTLLRARPYDNVSHNSAFAGIHLAPPQKIYGGIRSFTRTRSYESKRPILLVSNITSIPQMVTSDPAIC</sequence>
<accession>A0A9P6AYL6</accession>
<dbReference type="AlphaFoldDB" id="A0A9P6AYL6"/>
<reference evidence="2" key="1">
    <citation type="journal article" date="2020" name="Nat. Commun.">
        <title>Large-scale genome sequencing of mycorrhizal fungi provides insights into the early evolution of symbiotic traits.</title>
        <authorList>
            <person name="Miyauchi S."/>
            <person name="Kiss E."/>
            <person name="Kuo A."/>
            <person name="Drula E."/>
            <person name="Kohler A."/>
            <person name="Sanchez-Garcia M."/>
            <person name="Morin E."/>
            <person name="Andreopoulos B."/>
            <person name="Barry K.W."/>
            <person name="Bonito G."/>
            <person name="Buee M."/>
            <person name="Carver A."/>
            <person name="Chen C."/>
            <person name="Cichocki N."/>
            <person name="Clum A."/>
            <person name="Culley D."/>
            <person name="Crous P.W."/>
            <person name="Fauchery L."/>
            <person name="Girlanda M."/>
            <person name="Hayes R.D."/>
            <person name="Keri Z."/>
            <person name="LaButti K."/>
            <person name="Lipzen A."/>
            <person name="Lombard V."/>
            <person name="Magnuson J."/>
            <person name="Maillard F."/>
            <person name="Murat C."/>
            <person name="Nolan M."/>
            <person name="Ohm R.A."/>
            <person name="Pangilinan J."/>
            <person name="Pereira M.F."/>
            <person name="Perotto S."/>
            <person name="Peter M."/>
            <person name="Pfister S."/>
            <person name="Riley R."/>
            <person name="Sitrit Y."/>
            <person name="Stielow J.B."/>
            <person name="Szollosi G."/>
            <person name="Zifcakova L."/>
            <person name="Stursova M."/>
            <person name="Spatafora J.W."/>
            <person name="Tedersoo L."/>
            <person name="Vaario L.M."/>
            <person name="Yamada A."/>
            <person name="Yan M."/>
            <person name="Wang P."/>
            <person name="Xu J."/>
            <person name="Bruns T."/>
            <person name="Baldrian P."/>
            <person name="Vilgalys R."/>
            <person name="Dunand C."/>
            <person name="Henrissat B."/>
            <person name="Grigoriev I.V."/>
            <person name="Hibbett D."/>
            <person name="Nagy L.G."/>
            <person name="Martin F.M."/>
        </authorList>
    </citation>
    <scope>NUCLEOTIDE SEQUENCE</scope>
    <source>
        <strain evidence="2">UP504</strain>
    </source>
</reference>
<keyword evidence="1" id="KW-0732">Signal</keyword>
<evidence type="ECO:0000313" key="3">
    <source>
        <dbReference type="Proteomes" id="UP000886523"/>
    </source>
</evidence>
<protein>
    <submittedName>
        <fullName evidence="2">Uncharacterized protein</fullName>
    </submittedName>
</protein>
<evidence type="ECO:0000313" key="2">
    <source>
        <dbReference type="EMBL" id="KAF9513765.1"/>
    </source>
</evidence>
<proteinExistence type="predicted"/>
<dbReference type="EMBL" id="MU128968">
    <property type="protein sequence ID" value="KAF9513765.1"/>
    <property type="molecule type" value="Genomic_DNA"/>
</dbReference>
<evidence type="ECO:0000256" key="1">
    <source>
        <dbReference type="SAM" id="SignalP"/>
    </source>
</evidence>
<comment type="caution">
    <text evidence="2">The sequence shown here is derived from an EMBL/GenBank/DDBJ whole genome shotgun (WGS) entry which is preliminary data.</text>
</comment>
<gene>
    <name evidence="2" type="ORF">BS47DRAFT_929253</name>
</gene>
<dbReference type="Proteomes" id="UP000886523">
    <property type="component" value="Unassembled WGS sequence"/>
</dbReference>
<feature type="chain" id="PRO_5040194027" evidence="1">
    <location>
        <begin position="16"/>
        <end position="145"/>
    </location>
</feature>
<keyword evidence="3" id="KW-1185">Reference proteome</keyword>
<organism evidence="2 3">
    <name type="scientific">Hydnum rufescens UP504</name>
    <dbReference type="NCBI Taxonomy" id="1448309"/>
    <lineage>
        <taxon>Eukaryota</taxon>
        <taxon>Fungi</taxon>
        <taxon>Dikarya</taxon>
        <taxon>Basidiomycota</taxon>
        <taxon>Agaricomycotina</taxon>
        <taxon>Agaricomycetes</taxon>
        <taxon>Cantharellales</taxon>
        <taxon>Hydnaceae</taxon>
        <taxon>Hydnum</taxon>
    </lineage>
</organism>